<gene>
    <name evidence="8" type="ORF">HanXRQr2_Chr14g0640341</name>
</gene>
<evidence type="ECO:0000259" key="7">
    <source>
        <dbReference type="Pfam" id="PF00004"/>
    </source>
</evidence>
<protein>
    <submittedName>
        <fullName evidence="8">ATPase, AAA-type, core, P-loop containing nucleoside triphosphate hydrolase</fullName>
    </submittedName>
</protein>
<evidence type="ECO:0000313" key="9">
    <source>
        <dbReference type="Proteomes" id="UP000215914"/>
    </source>
</evidence>
<evidence type="ECO:0000256" key="4">
    <source>
        <dbReference type="ARBA" id="ARBA00022833"/>
    </source>
</evidence>
<evidence type="ECO:0000313" key="8">
    <source>
        <dbReference type="EMBL" id="KAF5768762.1"/>
    </source>
</evidence>
<evidence type="ECO:0000256" key="2">
    <source>
        <dbReference type="ARBA" id="ARBA00022723"/>
    </source>
</evidence>
<dbReference type="InterPro" id="IPR027417">
    <property type="entry name" value="P-loop_NTPase"/>
</dbReference>
<proteinExistence type="predicted"/>
<evidence type="ECO:0000256" key="6">
    <source>
        <dbReference type="ARBA" id="ARBA00023049"/>
    </source>
</evidence>
<accession>A0A9K3H600</accession>
<reference evidence="8" key="1">
    <citation type="journal article" date="2017" name="Nature">
        <title>The sunflower genome provides insights into oil metabolism, flowering and Asterid evolution.</title>
        <authorList>
            <person name="Badouin H."/>
            <person name="Gouzy J."/>
            <person name="Grassa C.J."/>
            <person name="Murat F."/>
            <person name="Staton S.E."/>
            <person name="Cottret L."/>
            <person name="Lelandais-Briere C."/>
            <person name="Owens G.L."/>
            <person name="Carrere S."/>
            <person name="Mayjonade B."/>
            <person name="Legrand L."/>
            <person name="Gill N."/>
            <person name="Kane N.C."/>
            <person name="Bowers J.E."/>
            <person name="Hubner S."/>
            <person name="Bellec A."/>
            <person name="Berard A."/>
            <person name="Berges H."/>
            <person name="Blanchet N."/>
            <person name="Boniface M.C."/>
            <person name="Brunel D."/>
            <person name="Catrice O."/>
            <person name="Chaidir N."/>
            <person name="Claudel C."/>
            <person name="Donnadieu C."/>
            <person name="Faraut T."/>
            <person name="Fievet G."/>
            <person name="Helmstetter N."/>
            <person name="King M."/>
            <person name="Knapp S.J."/>
            <person name="Lai Z."/>
            <person name="Le Paslier M.C."/>
            <person name="Lippi Y."/>
            <person name="Lorenzon L."/>
            <person name="Mandel J.R."/>
            <person name="Marage G."/>
            <person name="Marchand G."/>
            <person name="Marquand E."/>
            <person name="Bret-Mestries E."/>
            <person name="Morien E."/>
            <person name="Nambeesan S."/>
            <person name="Nguyen T."/>
            <person name="Pegot-Espagnet P."/>
            <person name="Pouilly N."/>
            <person name="Raftis F."/>
            <person name="Sallet E."/>
            <person name="Schiex T."/>
            <person name="Thomas J."/>
            <person name="Vandecasteele C."/>
            <person name="Vares D."/>
            <person name="Vear F."/>
            <person name="Vautrin S."/>
            <person name="Crespi M."/>
            <person name="Mangin B."/>
            <person name="Burke J.M."/>
            <person name="Salse J."/>
            <person name="Munos S."/>
            <person name="Vincourt P."/>
            <person name="Rieseberg L.H."/>
            <person name="Langlade N.B."/>
        </authorList>
    </citation>
    <scope>NUCLEOTIDE SEQUENCE</scope>
    <source>
        <tissue evidence="8">Leaves</tissue>
    </source>
</reference>
<keyword evidence="9" id="KW-1185">Reference proteome</keyword>
<dbReference type="Gramene" id="mRNA:HanXRQr2_Chr14g0640341">
    <property type="protein sequence ID" value="mRNA:HanXRQr2_Chr14g0640341"/>
    <property type="gene ID" value="HanXRQr2_Chr14g0640341"/>
</dbReference>
<dbReference type="InterPro" id="IPR003959">
    <property type="entry name" value="ATPase_AAA_core"/>
</dbReference>
<dbReference type="GO" id="GO:0016887">
    <property type="term" value="F:ATP hydrolysis activity"/>
    <property type="evidence" value="ECO:0007669"/>
    <property type="project" value="InterPro"/>
</dbReference>
<keyword evidence="3" id="KW-0547">Nucleotide-binding</keyword>
<dbReference type="GO" id="GO:0008237">
    <property type="term" value="F:metallopeptidase activity"/>
    <property type="evidence" value="ECO:0007669"/>
    <property type="project" value="UniProtKB-KW"/>
</dbReference>
<dbReference type="Pfam" id="PF00004">
    <property type="entry name" value="AAA"/>
    <property type="match status" value="1"/>
</dbReference>
<dbReference type="SUPFAM" id="SSF52540">
    <property type="entry name" value="P-loop containing nucleoside triphosphate hydrolases"/>
    <property type="match status" value="1"/>
</dbReference>
<feature type="domain" description="ATPase AAA-type core" evidence="7">
    <location>
        <begin position="39"/>
        <end position="66"/>
    </location>
</feature>
<comment type="cofactor">
    <cofactor evidence="1">
        <name>Zn(2+)</name>
        <dbReference type="ChEBI" id="CHEBI:29105"/>
    </cofactor>
</comment>
<keyword evidence="4" id="KW-0862">Zinc</keyword>
<dbReference type="AlphaFoldDB" id="A0A9K3H600"/>
<keyword evidence="6" id="KW-0645">Protease</keyword>
<keyword evidence="5" id="KW-0067">ATP-binding</keyword>
<dbReference type="GO" id="GO:0046872">
    <property type="term" value="F:metal ion binding"/>
    <property type="evidence" value="ECO:0007669"/>
    <property type="project" value="UniProtKB-KW"/>
</dbReference>
<evidence type="ECO:0000256" key="5">
    <source>
        <dbReference type="ARBA" id="ARBA00022840"/>
    </source>
</evidence>
<dbReference type="GO" id="GO:0005524">
    <property type="term" value="F:ATP binding"/>
    <property type="evidence" value="ECO:0007669"/>
    <property type="project" value="UniProtKB-KW"/>
</dbReference>
<comment type="caution">
    <text evidence="8">The sequence shown here is derived from an EMBL/GenBank/DDBJ whole genome shotgun (WGS) entry which is preliminary data.</text>
</comment>
<dbReference type="InterPro" id="IPR050928">
    <property type="entry name" value="ATP-dep_Zn_Metalloprotease"/>
</dbReference>
<dbReference type="PANTHER" id="PTHR43655">
    <property type="entry name" value="ATP-DEPENDENT PROTEASE"/>
    <property type="match status" value="1"/>
</dbReference>
<keyword evidence="2" id="KW-0479">Metal-binding</keyword>
<keyword evidence="8" id="KW-0378">Hydrolase</keyword>
<organism evidence="8 9">
    <name type="scientific">Helianthus annuus</name>
    <name type="common">Common sunflower</name>
    <dbReference type="NCBI Taxonomy" id="4232"/>
    <lineage>
        <taxon>Eukaryota</taxon>
        <taxon>Viridiplantae</taxon>
        <taxon>Streptophyta</taxon>
        <taxon>Embryophyta</taxon>
        <taxon>Tracheophyta</taxon>
        <taxon>Spermatophyta</taxon>
        <taxon>Magnoliopsida</taxon>
        <taxon>eudicotyledons</taxon>
        <taxon>Gunneridae</taxon>
        <taxon>Pentapetalae</taxon>
        <taxon>asterids</taxon>
        <taxon>campanulids</taxon>
        <taxon>Asterales</taxon>
        <taxon>Asteraceae</taxon>
        <taxon>Asteroideae</taxon>
        <taxon>Heliantheae alliance</taxon>
        <taxon>Heliantheae</taxon>
        <taxon>Helianthus</taxon>
    </lineage>
</organism>
<keyword evidence="6" id="KW-0482">Metalloprotease</keyword>
<evidence type="ECO:0000256" key="1">
    <source>
        <dbReference type="ARBA" id="ARBA00001947"/>
    </source>
</evidence>
<dbReference type="Gene3D" id="3.40.50.300">
    <property type="entry name" value="P-loop containing nucleotide triphosphate hydrolases"/>
    <property type="match status" value="1"/>
</dbReference>
<reference evidence="8" key="2">
    <citation type="submission" date="2020-06" db="EMBL/GenBank/DDBJ databases">
        <title>Helianthus annuus Genome sequencing and assembly Release 2.</title>
        <authorList>
            <person name="Gouzy J."/>
            <person name="Langlade N."/>
            <person name="Munos S."/>
        </authorList>
    </citation>
    <scope>NUCLEOTIDE SEQUENCE</scope>
    <source>
        <tissue evidence="8">Leaves</tissue>
    </source>
</reference>
<sequence length="73" mass="8303">MYKDVVLGGDVWDLLDDLMIYMRNPMQYYEKEVKFVRGVLLSGPPGMGETLFARTLAKESGMPFLFLILIVGI</sequence>
<evidence type="ECO:0000256" key="3">
    <source>
        <dbReference type="ARBA" id="ARBA00022741"/>
    </source>
</evidence>
<dbReference type="Proteomes" id="UP000215914">
    <property type="component" value="Unassembled WGS sequence"/>
</dbReference>
<dbReference type="PANTHER" id="PTHR43655:SF19">
    <property type="entry name" value="ATP-DEPENDENT ZINC METALLOPROTEASE FTSH 12, CHLOROPLASTIC"/>
    <property type="match status" value="1"/>
</dbReference>
<name>A0A9K3H600_HELAN</name>
<dbReference type="EMBL" id="MNCJ02000329">
    <property type="protein sequence ID" value="KAF5768762.1"/>
    <property type="molecule type" value="Genomic_DNA"/>
</dbReference>